<proteinExistence type="inferred from homology"/>
<dbReference type="RefSeq" id="WP_092346125.1">
    <property type="nucleotide sequence ID" value="NZ_FNQN01000003.1"/>
</dbReference>
<dbReference type="PANTHER" id="PTHR43371">
    <property type="entry name" value="VITAMIN B12-DEPENDENT RIBONUCLEOTIDE REDUCTASE"/>
    <property type="match status" value="1"/>
</dbReference>
<dbReference type="CDD" id="cd02888">
    <property type="entry name" value="RNR_II_dimer"/>
    <property type="match status" value="1"/>
</dbReference>
<keyword evidence="4 13" id="KW-0237">DNA synthesis</keyword>
<evidence type="ECO:0000256" key="2">
    <source>
        <dbReference type="ARBA" id="ARBA00007405"/>
    </source>
</evidence>
<dbReference type="OrthoDB" id="9762933at2"/>
<evidence type="ECO:0000256" key="9">
    <source>
        <dbReference type="ARBA" id="ARBA00023157"/>
    </source>
</evidence>
<dbReference type="InterPro" id="IPR013344">
    <property type="entry name" value="RNR_NrdJ/NrdZ"/>
</dbReference>
<dbReference type="GO" id="GO:0005524">
    <property type="term" value="F:ATP binding"/>
    <property type="evidence" value="ECO:0007669"/>
    <property type="project" value="UniProtKB-KW"/>
</dbReference>
<feature type="domain" description="TSCPD" evidence="17">
    <location>
        <begin position="592"/>
        <end position="697"/>
    </location>
</feature>
<dbReference type="InterPro" id="IPR024434">
    <property type="entry name" value="TSCPD_dom"/>
</dbReference>
<dbReference type="PANTHER" id="PTHR43371:SF1">
    <property type="entry name" value="RIBONUCLEOSIDE-DIPHOSPHATE REDUCTASE"/>
    <property type="match status" value="1"/>
</dbReference>
<dbReference type="NCBIfam" id="TIGR02504">
    <property type="entry name" value="NrdJ_Z"/>
    <property type="match status" value="1"/>
</dbReference>
<evidence type="ECO:0000256" key="1">
    <source>
        <dbReference type="ARBA" id="ARBA00001922"/>
    </source>
</evidence>
<comment type="catalytic activity">
    <reaction evidence="12 13">
        <text>a 2'-deoxyribonucleoside 5'-diphosphate + [thioredoxin]-disulfide + H2O = a ribonucleoside 5'-diphosphate + [thioredoxin]-dithiol</text>
        <dbReference type="Rhea" id="RHEA:23252"/>
        <dbReference type="Rhea" id="RHEA-COMP:10698"/>
        <dbReference type="Rhea" id="RHEA-COMP:10700"/>
        <dbReference type="ChEBI" id="CHEBI:15377"/>
        <dbReference type="ChEBI" id="CHEBI:29950"/>
        <dbReference type="ChEBI" id="CHEBI:50058"/>
        <dbReference type="ChEBI" id="CHEBI:57930"/>
        <dbReference type="ChEBI" id="CHEBI:73316"/>
        <dbReference type="EC" id="1.17.4.1"/>
    </reaction>
</comment>
<evidence type="ECO:0000259" key="17">
    <source>
        <dbReference type="Pfam" id="PF12637"/>
    </source>
</evidence>
<feature type="region of interest" description="Disordered" evidence="14">
    <location>
        <begin position="569"/>
        <end position="600"/>
    </location>
</feature>
<evidence type="ECO:0000256" key="12">
    <source>
        <dbReference type="ARBA" id="ARBA00047754"/>
    </source>
</evidence>
<organism evidence="18 19">
    <name type="scientific">Desulfuromusa kysingii</name>
    <dbReference type="NCBI Taxonomy" id="37625"/>
    <lineage>
        <taxon>Bacteria</taxon>
        <taxon>Pseudomonadati</taxon>
        <taxon>Thermodesulfobacteriota</taxon>
        <taxon>Desulfuromonadia</taxon>
        <taxon>Desulfuromonadales</taxon>
        <taxon>Geopsychrobacteraceae</taxon>
        <taxon>Desulfuromusa</taxon>
    </lineage>
</organism>
<dbReference type="GO" id="GO:0071897">
    <property type="term" value="P:DNA biosynthetic process"/>
    <property type="evidence" value="ECO:0007669"/>
    <property type="project" value="UniProtKB-KW"/>
</dbReference>
<keyword evidence="7 13" id="KW-0560">Oxidoreductase</keyword>
<keyword evidence="10 13" id="KW-0170">Cobalt</keyword>
<evidence type="ECO:0000256" key="3">
    <source>
        <dbReference type="ARBA" id="ARBA00022628"/>
    </source>
</evidence>
<keyword evidence="5 13" id="KW-0547">Nucleotide-binding</keyword>
<keyword evidence="19" id="KW-1185">Reference proteome</keyword>
<dbReference type="STRING" id="37625.SAMN05660420_01412"/>
<dbReference type="InterPro" id="IPR013509">
    <property type="entry name" value="RNR_lsu_N"/>
</dbReference>
<evidence type="ECO:0000256" key="14">
    <source>
        <dbReference type="SAM" id="MobiDB-lite"/>
    </source>
</evidence>
<dbReference type="FunFam" id="3.20.70.20:FF:000018">
    <property type="entry name" value="Vitamin B12-dependent ribonucleotide reductase"/>
    <property type="match status" value="1"/>
</dbReference>
<keyword evidence="6" id="KW-0067">ATP-binding</keyword>
<evidence type="ECO:0000256" key="6">
    <source>
        <dbReference type="ARBA" id="ARBA00022840"/>
    </source>
</evidence>
<reference evidence="18 19" key="1">
    <citation type="submission" date="2016-10" db="EMBL/GenBank/DDBJ databases">
        <authorList>
            <person name="de Groot N.N."/>
        </authorList>
    </citation>
    <scope>NUCLEOTIDE SEQUENCE [LARGE SCALE GENOMIC DNA]</scope>
    <source>
        <strain evidence="18 19">DSM 7343</strain>
    </source>
</reference>
<dbReference type="PRINTS" id="PR01183">
    <property type="entry name" value="RIBORDTASEM1"/>
</dbReference>
<evidence type="ECO:0000259" key="16">
    <source>
        <dbReference type="Pfam" id="PF02867"/>
    </source>
</evidence>
<dbReference type="InterPro" id="IPR050862">
    <property type="entry name" value="RdRp_reductase_class-2"/>
</dbReference>
<comment type="cofactor">
    <cofactor evidence="1 13">
        <name>adenosylcob(III)alamin</name>
        <dbReference type="ChEBI" id="CHEBI:18408"/>
    </cofactor>
</comment>
<dbReference type="Pfam" id="PF12637">
    <property type="entry name" value="TSCPD"/>
    <property type="match status" value="1"/>
</dbReference>
<dbReference type="GO" id="GO:0004748">
    <property type="term" value="F:ribonucleoside-diphosphate reductase activity, thioredoxin disulfide as acceptor"/>
    <property type="evidence" value="ECO:0007669"/>
    <property type="project" value="UniProtKB-EC"/>
</dbReference>
<evidence type="ECO:0000259" key="15">
    <source>
        <dbReference type="Pfam" id="PF00317"/>
    </source>
</evidence>
<dbReference type="Pfam" id="PF02867">
    <property type="entry name" value="Ribonuc_red_lgC"/>
    <property type="match status" value="2"/>
</dbReference>
<gene>
    <name evidence="18" type="ORF">SAMN05660420_01412</name>
</gene>
<name>A0A1H3YWQ1_9BACT</name>
<dbReference type="EC" id="1.17.4.1" evidence="13"/>
<keyword evidence="3 13" id="KW-0846">Cobalamin</keyword>
<dbReference type="Proteomes" id="UP000199409">
    <property type="component" value="Unassembled WGS sequence"/>
</dbReference>
<keyword evidence="9" id="KW-1015">Disulfide bond</keyword>
<dbReference type="AlphaFoldDB" id="A0A1H3YWQ1"/>
<sequence length="739" mass="81182">MSRGKISIAPKLSKNARTVLAKRYLKRDSAGQPTETPEDMFRRVAKTINAAETGTEKNKTNYEKQFLQTMSNLDFLPNSPTLMNAGRELGQLSACFVLPVGDTMESIFEAIKNTALIHKSGGGTGFSFSRIRPANDEVRSTSGVSSGPISFMRVFDAATETIKQGGTRRGANMGILRVDHPDIMDFVMAKRDLTILTNFNISVGVTEAFMDAVEKNQDYDIINPRNGKVVKQLNATKVFNQIIDMAWSNGEPGIVFLDRLNRDNPTPHVGEYESTNPCGEQPLLPYESCNLGSINLANMVIEGEIDWDKLELTVKLATRFLDNVIEANKYPLPEIDEMTKANRKIGLGVMGWADMLILLNIPYNSQDGIALGEQVMRFINEKAHEESKQLAKERGPFPNITGSIYEADPIRNSTCTTIAPTGTISIIANCSSGVEPLFAVSYIRQVLDNNKLIEVHPLFERIAKERGFYSPELMQEIAEKGTVQDIEAIPADVRRVFVTSHDITPNDHVLMQAAFQRHTDNAVSKTVNFSREATREDVATVYRLAYKEGCKGVTIYRDGSRDMQVLSVAGKDDTEENQDASIPMESKKPSRKRERPRALTGSTYQMETGCGPLYITINEDENGLFELFTTMGKAGGCAASQCEAIGRLVSLSWRSGGQARQTVKQLIGITCHKPAGFGENRITSCADAVAKAVQLHMLNDDESPTQFTNNGGACPDCGGPVEHEGGCCVCRACGFSECA</sequence>
<dbReference type="SUPFAM" id="SSF51998">
    <property type="entry name" value="PFL-like glycyl radical enzymes"/>
    <property type="match status" value="1"/>
</dbReference>
<evidence type="ECO:0000256" key="7">
    <source>
        <dbReference type="ARBA" id="ARBA00023002"/>
    </source>
</evidence>
<feature type="domain" description="Ribonucleotide reductase large subunit C-terminal" evidence="16">
    <location>
        <begin position="408"/>
        <end position="556"/>
    </location>
</feature>
<dbReference type="EMBL" id="FNQN01000003">
    <property type="protein sequence ID" value="SEA15631.1"/>
    <property type="molecule type" value="Genomic_DNA"/>
</dbReference>
<protein>
    <recommendedName>
        <fullName evidence="13">Vitamin B12-dependent ribonucleotide reductase</fullName>
        <ecNumber evidence="13">1.17.4.1</ecNumber>
    </recommendedName>
</protein>
<evidence type="ECO:0000256" key="11">
    <source>
        <dbReference type="ARBA" id="ARBA00025437"/>
    </source>
</evidence>
<dbReference type="SUPFAM" id="SSF48168">
    <property type="entry name" value="R1 subunit of ribonucleotide reductase, N-terminal domain"/>
    <property type="match status" value="1"/>
</dbReference>
<dbReference type="GO" id="GO:0031419">
    <property type="term" value="F:cobalamin binding"/>
    <property type="evidence" value="ECO:0007669"/>
    <property type="project" value="UniProtKB-KW"/>
</dbReference>
<evidence type="ECO:0000256" key="10">
    <source>
        <dbReference type="ARBA" id="ARBA00023285"/>
    </source>
</evidence>
<evidence type="ECO:0000256" key="8">
    <source>
        <dbReference type="ARBA" id="ARBA00023116"/>
    </source>
</evidence>
<feature type="domain" description="Ribonucleotide reductase large subunit N-terminal" evidence="15">
    <location>
        <begin position="11"/>
        <end position="90"/>
    </location>
</feature>
<evidence type="ECO:0000256" key="5">
    <source>
        <dbReference type="ARBA" id="ARBA00022741"/>
    </source>
</evidence>
<evidence type="ECO:0000256" key="13">
    <source>
        <dbReference type="RuleBase" id="RU364064"/>
    </source>
</evidence>
<evidence type="ECO:0000313" key="18">
    <source>
        <dbReference type="EMBL" id="SEA15631.1"/>
    </source>
</evidence>
<dbReference type="InterPro" id="IPR008926">
    <property type="entry name" value="RNR_R1-su_N"/>
</dbReference>
<comment type="similarity">
    <text evidence="2 13">Belongs to the ribonucleoside diphosphate reductase class-2 family.</text>
</comment>
<evidence type="ECO:0000313" key="19">
    <source>
        <dbReference type="Proteomes" id="UP000199409"/>
    </source>
</evidence>
<comment type="function">
    <text evidence="11 13">Catalyzes the reduction of ribonucleotides to deoxyribonucleotides. May function to provide a pool of deoxyribonucleotide precursors for DNA repair during oxygen limitation and/or for immediate growth after restoration of oxygen.</text>
</comment>
<feature type="domain" description="Ribonucleotide reductase large subunit C-terminal" evidence="16">
    <location>
        <begin position="93"/>
        <end position="405"/>
    </location>
</feature>
<dbReference type="GO" id="GO:0009263">
    <property type="term" value="P:deoxyribonucleotide biosynthetic process"/>
    <property type="evidence" value="ECO:0007669"/>
    <property type="project" value="UniProtKB-KW"/>
</dbReference>
<dbReference type="Gene3D" id="3.20.70.20">
    <property type="match status" value="1"/>
</dbReference>
<keyword evidence="8" id="KW-0215">Deoxyribonucleotide synthesis</keyword>
<dbReference type="UniPathway" id="UPA00326"/>
<dbReference type="InterPro" id="IPR000788">
    <property type="entry name" value="RNR_lg_C"/>
</dbReference>
<dbReference type="NCBIfam" id="NF006417">
    <property type="entry name" value="PRK08665.1"/>
    <property type="match status" value="1"/>
</dbReference>
<evidence type="ECO:0000256" key="4">
    <source>
        <dbReference type="ARBA" id="ARBA00022634"/>
    </source>
</evidence>
<accession>A0A1H3YWQ1</accession>
<dbReference type="Pfam" id="PF00317">
    <property type="entry name" value="Ribonuc_red_lgN"/>
    <property type="match status" value="1"/>
</dbReference>